<dbReference type="InterPro" id="IPR003736">
    <property type="entry name" value="PAAI_dom"/>
</dbReference>
<dbReference type="PANTHER" id="PTHR43240">
    <property type="entry name" value="1,4-DIHYDROXY-2-NAPHTHOYL-COA THIOESTERASE 1"/>
    <property type="match status" value="1"/>
</dbReference>
<dbReference type="CDD" id="cd03443">
    <property type="entry name" value="PaaI_thioesterase"/>
    <property type="match status" value="1"/>
</dbReference>
<name>A0A9X3LG85_9BACL</name>
<comment type="caution">
    <text evidence="3">The sequence shown here is derived from an EMBL/GenBank/DDBJ whole genome shotgun (WGS) entry which is preliminary data.</text>
</comment>
<sequence length="162" mass="17740">MKNNVRNQLEHILNQASNEDISTLSKWLEGFEKKQSGDLSTYLGATLHMEKKLSDDSCTISIPITPYIHNTLHIPHGGILAVMLDTAMGVLANHSLSEEFAAVTMNLSINYLATATEGHLHAHATFSHKGRQTMVVTGEITDDNGKKLAVGNGSFFVVPRNR</sequence>
<dbReference type="AlphaFoldDB" id="A0A9X3LG85"/>
<organism evidence="3 4">
    <name type="scientific">Paenisporosarcina quisquiliarum</name>
    <dbReference type="NCBI Taxonomy" id="365346"/>
    <lineage>
        <taxon>Bacteria</taxon>
        <taxon>Bacillati</taxon>
        <taxon>Bacillota</taxon>
        <taxon>Bacilli</taxon>
        <taxon>Bacillales</taxon>
        <taxon>Caryophanaceae</taxon>
        <taxon>Paenisporosarcina</taxon>
    </lineage>
</organism>
<reference evidence="3" key="1">
    <citation type="submission" date="2022-05" db="EMBL/GenBank/DDBJ databases">
        <authorList>
            <person name="Colautti A."/>
            <person name="Iacumin L."/>
        </authorList>
    </citation>
    <scope>NUCLEOTIDE SEQUENCE</scope>
    <source>
        <strain evidence="3">SK 55</strain>
    </source>
</reference>
<accession>A0A9X3LG85</accession>
<dbReference type="InterPro" id="IPR006683">
    <property type="entry name" value="Thioestr_dom"/>
</dbReference>
<gene>
    <name evidence="3" type="ORF">M9R32_04410</name>
</gene>
<dbReference type="Proteomes" id="UP001152173">
    <property type="component" value="Unassembled WGS sequence"/>
</dbReference>
<keyword evidence="1" id="KW-0378">Hydrolase</keyword>
<proteinExistence type="predicted"/>
<keyword evidence="4" id="KW-1185">Reference proteome</keyword>
<dbReference type="EMBL" id="JAMKBJ010000003">
    <property type="protein sequence ID" value="MCZ8536421.1"/>
    <property type="molecule type" value="Genomic_DNA"/>
</dbReference>
<dbReference type="InterPro" id="IPR029069">
    <property type="entry name" value="HotDog_dom_sf"/>
</dbReference>
<dbReference type="Pfam" id="PF03061">
    <property type="entry name" value="4HBT"/>
    <property type="match status" value="1"/>
</dbReference>
<dbReference type="Gene3D" id="3.10.129.10">
    <property type="entry name" value="Hotdog Thioesterase"/>
    <property type="match status" value="1"/>
</dbReference>
<evidence type="ECO:0000259" key="2">
    <source>
        <dbReference type="Pfam" id="PF03061"/>
    </source>
</evidence>
<evidence type="ECO:0000256" key="1">
    <source>
        <dbReference type="ARBA" id="ARBA00022801"/>
    </source>
</evidence>
<dbReference type="SUPFAM" id="SSF54637">
    <property type="entry name" value="Thioesterase/thiol ester dehydrase-isomerase"/>
    <property type="match status" value="1"/>
</dbReference>
<feature type="domain" description="Thioesterase" evidence="2">
    <location>
        <begin position="76"/>
        <end position="148"/>
    </location>
</feature>
<protein>
    <submittedName>
        <fullName evidence="3">PaaI family thioesterase</fullName>
    </submittedName>
</protein>
<dbReference type="NCBIfam" id="TIGR00369">
    <property type="entry name" value="unchar_dom_1"/>
    <property type="match status" value="1"/>
</dbReference>
<dbReference type="RefSeq" id="WP_269925523.1">
    <property type="nucleotide sequence ID" value="NZ_JAMKBJ010000003.1"/>
</dbReference>
<evidence type="ECO:0000313" key="3">
    <source>
        <dbReference type="EMBL" id="MCZ8536421.1"/>
    </source>
</evidence>
<dbReference type="GO" id="GO:0016289">
    <property type="term" value="F:acyl-CoA hydrolase activity"/>
    <property type="evidence" value="ECO:0007669"/>
    <property type="project" value="UniProtKB-ARBA"/>
</dbReference>
<evidence type="ECO:0000313" key="4">
    <source>
        <dbReference type="Proteomes" id="UP001152173"/>
    </source>
</evidence>